<dbReference type="Proteomes" id="UP000708208">
    <property type="component" value="Unassembled WGS sequence"/>
</dbReference>
<proteinExistence type="predicted"/>
<dbReference type="GO" id="GO:0036159">
    <property type="term" value="P:inner dynein arm assembly"/>
    <property type="evidence" value="ECO:0007669"/>
    <property type="project" value="TreeGrafter"/>
</dbReference>
<comment type="caution">
    <text evidence="1">The sequence shown here is derived from an EMBL/GenBank/DDBJ whole genome shotgun (WGS) entry which is preliminary data.</text>
</comment>
<protein>
    <submittedName>
        <fullName evidence="1">Uncharacterized protein</fullName>
    </submittedName>
</protein>
<dbReference type="OrthoDB" id="348005at2759"/>
<dbReference type="InterPro" id="IPR052004">
    <property type="entry name" value="Dynein_assembly_factor_4"/>
</dbReference>
<name>A0A8J2KIC1_9HEXA</name>
<evidence type="ECO:0000313" key="2">
    <source>
        <dbReference type="Proteomes" id="UP000708208"/>
    </source>
</evidence>
<keyword evidence="2" id="KW-1185">Reference proteome</keyword>
<evidence type="ECO:0000313" key="1">
    <source>
        <dbReference type="EMBL" id="CAG7726445.1"/>
    </source>
</evidence>
<dbReference type="GO" id="GO:0003341">
    <property type="term" value="P:cilium movement"/>
    <property type="evidence" value="ECO:0007669"/>
    <property type="project" value="TreeGrafter"/>
</dbReference>
<reference evidence="1" key="1">
    <citation type="submission" date="2021-06" db="EMBL/GenBank/DDBJ databases">
        <authorList>
            <person name="Hodson N. C."/>
            <person name="Mongue J. A."/>
            <person name="Jaron S. K."/>
        </authorList>
    </citation>
    <scope>NUCLEOTIDE SEQUENCE</scope>
</reference>
<accession>A0A8J2KIC1</accession>
<dbReference type="PANTHER" id="PTHR46492">
    <property type="entry name" value="DYNEIN ASSEMBLY FACTOR 4, AXONEMAL"/>
    <property type="match status" value="1"/>
</dbReference>
<sequence length="108" mass="12223">MRPEERDPMWLLEKGESLMKAGSYLGAVSAYSHGIKLAPKIPELYQGRAEAHLSLKNLVETVEEASQALELLVPKVMGNKKERFECHMLRAGGFRNLNCCREALMDYK</sequence>
<gene>
    <name evidence="1" type="ORF">AFUS01_LOCUS15358</name>
</gene>
<dbReference type="EMBL" id="CAJVCH010135607">
    <property type="protein sequence ID" value="CAG7726445.1"/>
    <property type="molecule type" value="Genomic_DNA"/>
</dbReference>
<dbReference type="GO" id="GO:0036158">
    <property type="term" value="P:outer dynein arm assembly"/>
    <property type="evidence" value="ECO:0007669"/>
    <property type="project" value="TreeGrafter"/>
</dbReference>
<dbReference type="PANTHER" id="PTHR46492:SF1">
    <property type="entry name" value="DYNEIN AXONEMAL ASSEMBLY FACTOR 4"/>
    <property type="match status" value="1"/>
</dbReference>
<dbReference type="AlphaFoldDB" id="A0A8J2KIC1"/>
<organism evidence="1 2">
    <name type="scientific">Allacma fusca</name>
    <dbReference type="NCBI Taxonomy" id="39272"/>
    <lineage>
        <taxon>Eukaryota</taxon>
        <taxon>Metazoa</taxon>
        <taxon>Ecdysozoa</taxon>
        <taxon>Arthropoda</taxon>
        <taxon>Hexapoda</taxon>
        <taxon>Collembola</taxon>
        <taxon>Symphypleona</taxon>
        <taxon>Sminthuridae</taxon>
        <taxon>Allacma</taxon>
    </lineage>
</organism>